<feature type="region of interest" description="Disordered" evidence="6">
    <location>
        <begin position="208"/>
        <end position="272"/>
    </location>
</feature>
<dbReference type="GO" id="GO:0005634">
    <property type="term" value="C:nucleus"/>
    <property type="evidence" value="ECO:0007669"/>
    <property type="project" value="UniProtKB-SubCell"/>
</dbReference>
<dbReference type="PROSITE" id="PS50863">
    <property type="entry name" value="B3"/>
    <property type="match status" value="1"/>
</dbReference>
<name>A0A396JGK5_MEDTR</name>
<keyword evidence="2" id="KW-0805">Transcription regulation</keyword>
<proteinExistence type="predicted"/>
<comment type="subcellular location">
    <subcellularLocation>
        <location evidence="1">Nucleus</location>
    </subcellularLocation>
</comment>
<dbReference type="Gramene" id="rna833">
    <property type="protein sequence ID" value="RHN77386.1"/>
    <property type="gene ID" value="gene833"/>
</dbReference>
<evidence type="ECO:0000259" key="7">
    <source>
        <dbReference type="PROSITE" id="PS50863"/>
    </source>
</evidence>
<dbReference type="InterPro" id="IPR050655">
    <property type="entry name" value="Plant_B3_domain"/>
</dbReference>
<keyword evidence="4" id="KW-0804">Transcription</keyword>
<dbReference type="Gene3D" id="2.40.330.10">
    <property type="entry name" value="DNA-binding pseudobarrel domain"/>
    <property type="match status" value="1"/>
</dbReference>
<dbReference type="AlphaFoldDB" id="A0A396JGK5"/>
<dbReference type="PANTHER" id="PTHR31920:SF145">
    <property type="entry name" value="B3 DOMAIN-CONTAINING PROTEIN REM20-LIKE ISOFORM X1"/>
    <property type="match status" value="1"/>
</dbReference>
<evidence type="ECO:0000256" key="2">
    <source>
        <dbReference type="ARBA" id="ARBA00023015"/>
    </source>
</evidence>
<dbReference type="InterPro" id="IPR003340">
    <property type="entry name" value="B3_DNA-bd"/>
</dbReference>
<evidence type="ECO:0000256" key="5">
    <source>
        <dbReference type="ARBA" id="ARBA00023242"/>
    </source>
</evidence>
<evidence type="ECO:0000256" key="3">
    <source>
        <dbReference type="ARBA" id="ARBA00023125"/>
    </source>
</evidence>
<comment type="caution">
    <text evidence="8">The sequence shown here is derived from an EMBL/GenBank/DDBJ whole genome shotgun (WGS) entry which is preliminary data.</text>
</comment>
<dbReference type="SUPFAM" id="SSF101936">
    <property type="entry name" value="DNA-binding pseudobarrel domain"/>
    <property type="match status" value="1"/>
</dbReference>
<dbReference type="GO" id="GO:0003677">
    <property type="term" value="F:DNA binding"/>
    <property type="evidence" value="ECO:0007669"/>
    <property type="project" value="UniProtKB-KW"/>
</dbReference>
<keyword evidence="5" id="KW-0539">Nucleus</keyword>
<dbReference type="InterPro" id="IPR015300">
    <property type="entry name" value="DNA-bd_pseudobarrel_sf"/>
</dbReference>
<dbReference type="CDD" id="cd10017">
    <property type="entry name" value="B3_DNA"/>
    <property type="match status" value="1"/>
</dbReference>
<protein>
    <submittedName>
        <fullName evidence="8">Putative transcription factor B3-Domain family</fullName>
    </submittedName>
</protein>
<dbReference type="Pfam" id="PF02362">
    <property type="entry name" value="B3"/>
    <property type="match status" value="1"/>
</dbReference>
<keyword evidence="3" id="KW-0238">DNA-binding</keyword>
<evidence type="ECO:0000256" key="6">
    <source>
        <dbReference type="SAM" id="MobiDB-lite"/>
    </source>
</evidence>
<evidence type="ECO:0000313" key="8">
    <source>
        <dbReference type="EMBL" id="RHN77386.1"/>
    </source>
</evidence>
<sequence length="272" mass="30192">MGSVNRSWEEDIYWTHFQFIHFTQFLRNTDFQQQLALPKTFSDNLKKKLPENVNLKGPSGVVWNIGLTTKEDTVYFTNGWQGFVNDHSLKESDFLFFKYNGESLFEVLIFHGETLCEKAGSYFVRKCGQGHTEQEGNKAKVAKNSVEEVNTASNGGVECGSEKFRKLDTIRTPLAVPFENTNEKTSNAGVESASPEHVMADAVTIAVPSQTAGKKTKKPVNEVTPGQPKKRGRPAKSATSGERAIVDWVAFSKENSGSKEKDADDREIEGGS</sequence>
<dbReference type="SMART" id="SM01019">
    <property type="entry name" value="B3"/>
    <property type="match status" value="1"/>
</dbReference>
<evidence type="ECO:0000256" key="1">
    <source>
        <dbReference type="ARBA" id="ARBA00004123"/>
    </source>
</evidence>
<dbReference type="EMBL" id="PSQE01000001">
    <property type="protein sequence ID" value="RHN77386.1"/>
    <property type="molecule type" value="Genomic_DNA"/>
</dbReference>
<dbReference type="OrthoDB" id="590488at2759"/>
<gene>
    <name evidence="8" type="ORF">MtrunA17_Chr1g0154241</name>
</gene>
<dbReference type="Proteomes" id="UP000265566">
    <property type="component" value="Chromosome 1"/>
</dbReference>
<organism evidence="8">
    <name type="scientific">Medicago truncatula</name>
    <name type="common">Barrel medic</name>
    <name type="synonym">Medicago tribuloides</name>
    <dbReference type="NCBI Taxonomy" id="3880"/>
    <lineage>
        <taxon>Eukaryota</taxon>
        <taxon>Viridiplantae</taxon>
        <taxon>Streptophyta</taxon>
        <taxon>Embryophyta</taxon>
        <taxon>Tracheophyta</taxon>
        <taxon>Spermatophyta</taxon>
        <taxon>Magnoliopsida</taxon>
        <taxon>eudicotyledons</taxon>
        <taxon>Gunneridae</taxon>
        <taxon>Pentapetalae</taxon>
        <taxon>rosids</taxon>
        <taxon>fabids</taxon>
        <taxon>Fabales</taxon>
        <taxon>Fabaceae</taxon>
        <taxon>Papilionoideae</taxon>
        <taxon>50 kb inversion clade</taxon>
        <taxon>NPAAA clade</taxon>
        <taxon>Hologalegina</taxon>
        <taxon>IRL clade</taxon>
        <taxon>Trifolieae</taxon>
        <taxon>Medicago</taxon>
    </lineage>
</organism>
<dbReference type="PANTHER" id="PTHR31920">
    <property type="entry name" value="B3 DOMAIN-CONTAINING"/>
    <property type="match status" value="1"/>
</dbReference>
<feature type="domain" description="TF-B3" evidence="7">
    <location>
        <begin position="20"/>
        <end position="113"/>
    </location>
</feature>
<evidence type="ECO:0000256" key="4">
    <source>
        <dbReference type="ARBA" id="ARBA00023163"/>
    </source>
</evidence>
<accession>A0A396JGK5</accession>
<reference evidence="8" key="1">
    <citation type="journal article" date="2018" name="Nat. Plants">
        <title>Whole-genome landscape of Medicago truncatula symbiotic genes.</title>
        <authorList>
            <person name="Pecrix Y."/>
            <person name="Gamas P."/>
            <person name="Carrere S."/>
        </authorList>
    </citation>
    <scope>NUCLEOTIDE SEQUENCE</scope>
    <source>
        <tissue evidence="8">Leaves</tissue>
    </source>
</reference>